<protein>
    <submittedName>
        <fullName evidence="7">Transporter substrate-binding domain-containing protein</fullName>
    </submittedName>
</protein>
<dbReference type="AlphaFoldDB" id="A0A942U9Z7"/>
<dbReference type="SMART" id="SM00062">
    <property type="entry name" value="PBPb"/>
    <property type="match status" value="1"/>
</dbReference>
<evidence type="ECO:0000256" key="3">
    <source>
        <dbReference type="ARBA" id="ARBA00022729"/>
    </source>
</evidence>
<sequence>MGPLSIITSTIFEDLAGKKVVVVNGSLGDLYLTKNIPSAQLTKFEMNTEALQALKDGRADAYLQDNVVLYYWARQNPEFQVLPEKIEPTPWAPAVKEGNKELKDWVNSELSKLGKEQYLHKLYEEYLRNELGPELDPDDFVIESSK</sequence>
<keyword evidence="8" id="KW-1185">Reference proteome</keyword>
<dbReference type="EMBL" id="JAGYPF010000003">
    <property type="protein sequence ID" value="MBS4214249.1"/>
    <property type="molecule type" value="Genomic_DNA"/>
</dbReference>
<dbReference type="SUPFAM" id="SSF53850">
    <property type="entry name" value="Periplasmic binding protein-like II"/>
    <property type="match status" value="1"/>
</dbReference>
<dbReference type="PANTHER" id="PTHR30085">
    <property type="entry name" value="AMINO ACID ABC TRANSPORTER PERMEASE"/>
    <property type="match status" value="1"/>
</dbReference>
<proteinExistence type="inferred from homology"/>
<evidence type="ECO:0000256" key="1">
    <source>
        <dbReference type="ARBA" id="ARBA00010333"/>
    </source>
</evidence>
<dbReference type="InterPro" id="IPR001638">
    <property type="entry name" value="Solute-binding_3/MltF_N"/>
</dbReference>
<dbReference type="InterPro" id="IPR051455">
    <property type="entry name" value="Bact_solute-bind_prot3"/>
</dbReference>
<dbReference type="GO" id="GO:0005576">
    <property type="term" value="C:extracellular region"/>
    <property type="evidence" value="ECO:0007669"/>
    <property type="project" value="TreeGrafter"/>
</dbReference>
<dbReference type="Proteomes" id="UP000679749">
    <property type="component" value="Unassembled WGS sequence"/>
</dbReference>
<accession>A0A942U9Z7</accession>
<dbReference type="GO" id="GO:0030288">
    <property type="term" value="C:outer membrane-bounded periplasmic space"/>
    <property type="evidence" value="ECO:0007669"/>
    <property type="project" value="TreeGrafter"/>
</dbReference>
<organism evidence="7 8">
    <name type="scientific">Neobacillus rhizophilus</name>
    <dbReference type="NCBI Taxonomy" id="2833579"/>
    <lineage>
        <taxon>Bacteria</taxon>
        <taxon>Bacillati</taxon>
        <taxon>Bacillota</taxon>
        <taxon>Bacilli</taxon>
        <taxon>Bacillales</taxon>
        <taxon>Bacillaceae</taxon>
        <taxon>Neobacillus</taxon>
    </lineage>
</organism>
<dbReference type="Gene3D" id="3.40.190.10">
    <property type="entry name" value="Periplasmic binding protein-like II"/>
    <property type="match status" value="2"/>
</dbReference>
<evidence type="ECO:0000256" key="2">
    <source>
        <dbReference type="ARBA" id="ARBA00022448"/>
    </source>
</evidence>
<evidence type="ECO:0000313" key="7">
    <source>
        <dbReference type="EMBL" id="MBS4214249.1"/>
    </source>
</evidence>
<comment type="similarity">
    <text evidence="1">Belongs to the bacterial solute-binding protein 3 family.</text>
</comment>
<keyword evidence="3" id="KW-0732">Signal</keyword>
<name>A0A942U9Z7_9BACI</name>
<evidence type="ECO:0000256" key="5">
    <source>
        <dbReference type="ARBA" id="ARBA00023288"/>
    </source>
</evidence>
<evidence type="ECO:0000256" key="4">
    <source>
        <dbReference type="ARBA" id="ARBA00023139"/>
    </source>
</evidence>
<keyword evidence="5" id="KW-0449">Lipoprotein</keyword>
<keyword evidence="2" id="KW-0813">Transport</keyword>
<evidence type="ECO:0000313" key="8">
    <source>
        <dbReference type="Proteomes" id="UP000679749"/>
    </source>
</evidence>
<dbReference type="GO" id="GO:0006865">
    <property type="term" value="P:amino acid transport"/>
    <property type="evidence" value="ECO:0007669"/>
    <property type="project" value="TreeGrafter"/>
</dbReference>
<feature type="domain" description="Solute-binding protein family 3/N-terminal" evidence="6">
    <location>
        <begin position="1"/>
        <end position="130"/>
    </location>
</feature>
<reference evidence="7" key="1">
    <citation type="submission" date="2021-05" db="EMBL/GenBank/DDBJ databases">
        <title>Novel Bacillus species.</title>
        <authorList>
            <person name="Liu G."/>
        </authorList>
    </citation>
    <scope>NUCLEOTIDE SEQUENCE</scope>
    <source>
        <strain evidence="7">FJAT-49825</strain>
    </source>
</reference>
<comment type="caution">
    <text evidence="7">The sequence shown here is derived from an EMBL/GenBank/DDBJ whole genome shotgun (WGS) entry which is preliminary data.</text>
</comment>
<gene>
    <name evidence="7" type="ORF">KHA99_17505</name>
</gene>
<dbReference type="PANTHER" id="PTHR30085:SF6">
    <property type="entry name" value="ABC TRANSPORTER GLUTAMINE-BINDING PROTEIN GLNH"/>
    <property type="match status" value="1"/>
</dbReference>
<keyword evidence="4" id="KW-0564">Palmitate</keyword>
<evidence type="ECO:0000259" key="6">
    <source>
        <dbReference type="SMART" id="SM00062"/>
    </source>
</evidence>